<sequence length="83" mass="8615">MLTVVIMGEKPCHHHPGGITIYNGYVCNSGEEEEGGDGPPPGGPPPGGGPPKPPLVQSAPTMANPRTLADKGQPIENNRCFIM</sequence>
<feature type="compositionally biased region" description="Pro residues" evidence="1">
    <location>
        <begin position="38"/>
        <end position="54"/>
    </location>
</feature>
<evidence type="ECO:0000313" key="3">
    <source>
        <dbReference type="Proteomes" id="UP000242146"/>
    </source>
</evidence>
<dbReference type="EMBL" id="MCGT01000004">
    <property type="protein sequence ID" value="ORX60713.1"/>
    <property type="molecule type" value="Genomic_DNA"/>
</dbReference>
<keyword evidence="3" id="KW-1185">Reference proteome</keyword>
<organism evidence="2 3">
    <name type="scientific">Hesseltinella vesiculosa</name>
    <dbReference type="NCBI Taxonomy" id="101127"/>
    <lineage>
        <taxon>Eukaryota</taxon>
        <taxon>Fungi</taxon>
        <taxon>Fungi incertae sedis</taxon>
        <taxon>Mucoromycota</taxon>
        <taxon>Mucoromycotina</taxon>
        <taxon>Mucoromycetes</taxon>
        <taxon>Mucorales</taxon>
        <taxon>Cunninghamellaceae</taxon>
        <taxon>Hesseltinella</taxon>
    </lineage>
</organism>
<gene>
    <name evidence="2" type="ORF">DM01DRAFT_327242</name>
</gene>
<evidence type="ECO:0000313" key="2">
    <source>
        <dbReference type="EMBL" id="ORX60713.1"/>
    </source>
</evidence>
<protein>
    <submittedName>
        <fullName evidence="2">Uncharacterized protein</fullName>
    </submittedName>
</protein>
<accession>A0A1X2GTD8</accession>
<comment type="caution">
    <text evidence="2">The sequence shown here is derived from an EMBL/GenBank/DDBJ whole genome shotgun (WGS) entry which is preliminary data.</text>
</comment>
<dbReference type="AlphaFoldDB" id="A0A1X2GTD8"/>
<proteinExistence type="predicted"/>
<reference evidence="2 3" key="1">
    <citation type="submission" date="2016-07" db="EMBL/GenBank/DDBJ databases">
        <title>Pervasive Adenine N6-methylation of Active Genes in Fungi.</title>
        <authorList>
            <consortium name="DOE Joint Genome Institute"/>
            <person name="Mondo S.J."/>
            <person name="Dannebaum R.O."/>
            <person name="Kuo R.C."/>
            <person name="Labutti K."/>
            <person name="Haridas S."/>
            <person name="Kuo A."/>
            <person name="Salamov A."/>
            <person name="Ahrendt S.R."/>
            <person name="Lipzen A."/>
            <person name="Sullivan W."/>
            <person name="Andreopoulos W.B."/>
            <person name="Clum A."/>
            <person name="Lindquist E."/>
            <person name="Daum C."/>
            <person name="Ramamoorthy G.K."/>
            <person name="Gryganskyi A."/>
            <person name="Culley D."/>
            <person name="Magnuson J.K."/>
            <person name="James T.Y."/>
            <person name="O'Malley M.A."/>
            <person name="Stajich J.E."/>
            <person name="Spatafora J.W."/>
            <person name="Visel A."/>
            <person name="Grigoriev I.V."/>
        </authorList>
    </citation>
    <scope>NUCLEOTIDE SEQUENCE [LARGE SCALE GENOMIC DNA]</scope>
    <source>
        <strain evidence="2 3">NRRL 3301</strain>
    </source>
</reference>
<evidence type="ECO:0000256" key="1">
    <source>
        <dbReference type="SAM" id="MobiDB-lite"/>
    </source>
</evidence>
<feature type="region of interest" description="Disordered" evidence="1">
    <location>
        <begin position="27"/>
        <end position="83"/>
    </location>
</feature>
<dbReference type="Proteomes" id="UP000242146">
    <property type="component" value="Unassembled WGS sequence"/>
</dbReference>
<name>A0A1X2GTD8_9FUNG</name>